<name>A0A317T2J5_9PEZI</name>
<dbReference type="STRING" id="42249.A0A317T2J5"/>
<reference evidence="4 5" key="1">
    <citation type="submission" date="2018-03" db="EMBL/GenBank/DDBJ databases">
        <title>Genomes of Pezizomycetes fungi and the evolution of truffles.</title>
        <authorList>
            <person name="Murat C."/>
            <person name="Payen T."/>
            <person name="Noel B."/>
            <person name="Kuo A."/>
            <person name="Martin F.M."/>
        </authorList>
    </citation>
    <scope>NUCLEOTIDE SEQUENCE [LARGE SCALE GENOMIC DNA]</scope>
    <source>
        <strain evidence="4">091103-1</strain>
    </source>
</reference>
<dbReference type="SUPFAM" id="SSF48403">
    <property type="entry name" value="Ankyrin repeat"/>
    <property type="match status" value="1"/>
</dbReference>
<dbReference type="OrthoDB" id="341259at2759"/>
<proteinExistence type="predicted"/>
<dbReference type="PROSITE" id="PS50297">
    <property type="entry name" value="ANK_REP_REGION"/>
    <property type="match status" value="1"/>
</dbReference>
<dbReference type="Proteomes" id="UP000246991">
    <property type="component" value="Unassembled WGS sequence"/>
</dbReference>
<evidence type="ECO:0000313" key="4">
    <source>
        <dbReference type="EMBL" id="PWW80922.1"/>
    </source>
</evidence>
<organism evidence="4 5">
    <name type="scientific">Tuber magnatum</name>
    <name type="common">white Piedmont truffle</name>
    <dbReference type="NCBI Taxonomy" id="42249"/>
    <lineage>
        <taxon>Eukaryota</taxon>
        <taxon>Fungi</taxon>
        <taxon>Dikarya</taxon>
        <taxon>Ascomycota</taxon>
        <taxon>Pezizomycotina</taxon>
        <taxon>Pezizomycetes</taxon>
        <taxon>Pezizales</taxon>
        <taxon>Tuberaceae</taxon>
        <taxon>Tuber</taxon>
    </lineage>
</organism>
<evidence type="ECO:0000256" key="2">
    <source>
        <dbReference type="ARBA" id="ARBA00023043"/>
    </source>
</evidence>
<dbReference type="InterPro" id="IPR002110">
    <property type="entry name" value="Ankyrin_rpt"/>
</dbReference>
<feature type="repeat" description="ANK" evidence="3">
    <location>
        <begin position="52"/>
        <end position="73"/>
    </location>
</feature>
<protein>
    <submittedName>
        <fullName evidence="4">Uncharacterized protein</fullName>
    </submittedName>
</protein>
<dbReference type="PANTHER" id="PTHR24126:SF14">
    <property type="entry name" value="ANK_REP_REGION DOMAIN-CONTAINING PROTEIN"/>
    <property type="match status" value="1"/>
</dbReference>
<dbReference type="Pfam" id="PF12796">
    <property type="entry name" value="Ank_2"/>
    <property type="match status" value="1"/>
</dbReference>
<dbReference type="PROSITE" id="PS50088">
    <property type="entry name" value="ANK_REPEAT"/>
    <property type="match status" value="1"/>
</dbReference>
<sequence>VRLLLEPEDVDPNVFDNKGRPPLSYASLGGHEVQQKLLLEPSSINPSSSDDYGRTPLLYAAMYGHENAVKLLLGYPEC</sequence>
<evidence type="ECO:0000256" key="3">
    <source>
        <dbReference type="PROSITE-ProRule" id="PRU00023"/>
    </source>
</evidence>
<keyword evidence="1" id="KW-0677">Repeat</keyword>
<dbReference type="AlphaFoldDB" id="A0A317T2J5"/>
<comment type="caution">
    <text evidence="4">The sequence shown here is derived from an EMBL/GenBank/DDBJ whole genome shotgun (WGS) entry which is preliminary data.</text>
</comment>
<dbReference type="PANTHER" id="PTHR24126">
    <property type="entry name" value="ANKYRIN REPEAT, PH AND SEC7 DOMAIN CONTAINING PROTEIN SECG-RELATED"/>
    <property type="match status" value="1"/>
</dbReference>
<keyword evidence="2 3" id="KW-0040">ANK repeat</keyword>
<evidence type="ECO:0000256" key="1">
    <source>
        <dbReference type="ARBA" id="ARBA00022737"/>
    </source>
</evidence>
<gene>
    <name evidence="4" type="ORF">C7212DRAFT_161505</name>
</gene>
<evidence type="ECO:0000313" key="5">
    <source>
        <dbReference type="Proteomes" id="UP000246991"/>
    </source>
</evidence>
<dbReference type="EMBL" id="PYWC01000001">
    <property type="protein sequence ID" value="PWW80922.1"/>
    <property type="molecule type" value="Genomic_DNA"/>
</dbReference>
<dbReference type="InterPro" id="IPR036770">
    <property type="entry name" value="Ankyrin_rpt-contain_sf"/>
</dbReference>
<dbReference type="Gene3D" id="1.25.40.20">
    <property type="entry name" value="Ankyrin repeat-containing domain"/>
    <property type="match status" value="1"/>
</dbReference>
<feature type="non-terminal residue" evidence="4">
    <location>
        <position position="1"/>
    </location>
</feature>
<accession>A0A317T2J5</accession>
<keyword evidence="5" id="KW-1185">Reference proteome</keyword>